<feature type="transmembrane region" description="Helical" evidence="25">
    <location>
        <begin position="396"/>
        <end position="418"/>
    </location>
</feature>
<feature type="transmembrane region" description="Helical" evidence="25">
    <location>
        <begin position="1033"/>
        <end position="1054"/>
    </location>
</feature>
<keyword evidence="10" id="KW-0067">ATP-binding</keyword>
<evidence type="ECO:0000256" key="10">
    <source>
        <dbReference type="ARBA" id="ARBA00022840"/>
    </source>
</evidence>
<keyword evidence="11" id="KW-1278">Translocase</keyword>
<dbReference type="CDD" id="cd18603">
    <property type="entry name" value="ABC_6TM_MRP1_2_3_6_D2_like"/>
    <property type="match status" value="1"/>
</dbReference>
<sequence length="1474" mass="165092">PGLEGCCPAALLFLFQDWNRTWYTDNPDFTQCFQNTVLVWLPCFYLWICAPFYLVYLHTHDHGYICMTHLNKAKTAVGFLLWIICWSDVFYSFWERSHVSSPAPVRLVSPTLLGLTMLLAVMLIHYERMKGAQSSGVMLIYWLLALLCATVTFRSKVFQALEQVSNPCPEPGASFLSRITFWWITRMMMTGYRRPLEEKDLWSLNAEDCSHRVVPQLVKRWNTQCQKFKRSEEKMLYSSKRVPHSENPQRQAVEESEILILRPRKKNKEPSLLWALCLTFGPYFFISCIYKLIQDILMFVGPEILRLLIQFVNDSSAPSWQGYFYAALLFVCTSVQSLILQKYFHVCFVSGMRLRTAVIGAVYRKALVISSAARRTSTVGEIVNLMSVDAQRFMDLITYINMIWSAPLQVVLALYFLWQNLGPSVLAGVAVMVLMVPVNAVIAMKTKAYQVAQMKSKDNRIKLMNEMLNGIKVLKLYAWELAFKGKVSDIRESELRVLKKAAYLGAVSTFTWVCAPFLVALSTFAVYVLIDERNVLDAQKAFVSLALFNILRFPLNMLPMVISSMVQASVSLKRLRVFLSHEELQLDSVEHKAAEGSQHSISVTDGAFTWSRTESPTLKRLNINIPEGSLVAVVGHVGSGKSSLLSALLGEMDKLEGSVTVKGSVAYVPQQAWIQNSSLKDNIIFGQERRQSWYQHVVEACALQPDLDILPAGDDTEIGEKGVNLSGGQKQRVSLARAVYCDRTVYLLDDPLSAVDAHVGKHIFDQVIGPQGLLKDKTRVLVTHGLSYLPQADLILVMMKGEISEVGSYQHLMATEGAFAEFLRTYAAVDKADNSGEECVVLPCSVAPCSVWSSSSVKMNSPGVCTASKQSTTADEKLSKKPKNPEVGKLTEADKASTGQVKLSVFWAYFKSIGVLLSCISLLLFLAHHLLSLFSNYWLSLWTDDPVVNGTQPNRLMRLGVYGAFGLSQGVAVFGYSLSMSIGGVLASRYLHQSMLYDVLRSPMSFFERTPSGNLVNRFAKEMDTIDTLIPSIIKMFLGSMFNVLGSCVIILIATPLVSIIIPFLGLLYFFVQRFYVASSRQLKRLESVSRSPIYTHFNETLLGTSVIRAFSEQERFIHESDQRVDHNQKAYYPSIVANRWLAIRLEFVGNCIVSFAALFAVVARQSLSPGIMGLSISYALQLTTSLTWLVRMSSDVETNIVAVEKVKEYSDTEKEAEWKHEPSTLSPGWPTNGCIEMRNFGLRYRQDLDLAIRNITISINGGEKVGIVGRTGAGKSSLTLGLFRIIEAAEGQIFIDGVDIAKLGLHELRSRITIIPQDPVLFSGSLRMNLDPFDSYTDEEVWRALEFSHLKTFVSSLPNKLNHDCSEGGENLSVGQRQLLCLARALLRKTRILVLDEATAAVDMETDNLIQSTIRSQFEDCTVLTIAHRLNTIMDYTRVLVLENGKMAEFDSPSNLISQRGAFHKMAKDSGLV</sequence>
<feature type="domain" description="ABC transporter" evidence="26">
    <location>
        <begin position="601"/>
        <end position="825"/>
    </location>
</feature>
<name>A0A3P8PGX8_ASTCA</name>
<evidence type="ECO:0000256" key="14">
    <source>
        <dbReference type="ARBA" id="ARBA00023136"/>
    </source>
</evidence>
<dbReference type="Ensembl" id="ENSACLT00000016678.2">
    <property type="protein sequence ID" value="ENSACLP00000016296.2"/>
    <property type="gene ID" value="ENSACLG00000010991.2"/>
</dbReference>
<keyword evidence="5" id="KW-1003">Cell membrane</keyword>
<dbReference type="SUPFAM" id="SSF52540">
    <property type="entry name" value="P-loop containing nucleoside triphosphate hydrolases"/>
    <property type="match status" value="2"/>
</dbReference>
<dbReference type="SUPFAM" id="SSF90123">
    <property type="entry name" value="ABC transporter transmembrane region"/>
    <property type="match status" value="2"/>
</dbReference>
<dbReference type="FunFam" id="3.40.50.300:FF:000293">
    <property type="entry name" value="ATP binding cassette subfamily C member 1"/>
    <property type="match status" value="1"/>
</dbReference>
<dbReference type="InterPro" id="IPR005292">
    <property type="entry name" value="MRP"/>
</dbReference>
<dbReference type="GO" id="GO:0005524">
    <property type="term" value="F:ATP binding"/>
    <property type="evidence" value="ECO:0007669"/>
    <property type="project" value="UniProtKB-KW"/>
</dbReference>
<feature type="transmembrane region" description="Helical" evidence="25">
    <location>
        <begin position="37"/>
        <end position="56"/>
    </location>
</feature>
<dbReference type="FunFam" id="3.40.50.300:FF:000074">
    <property type="entry name" value="Multidrug resistance-associated protein 5 isoform 1"/>
    <property type="match status" value="1"/>
</dbReference>
<dbReference type="InterPro" id="IPR027417">
    <property type="entry name" value="P-loop_NTPase"/>
</dbReference>
<dbReference type="SMART" id="SM00382">
    <property type="entry name" value="AAA"/>
    <property type="match status" value="2"/>
</dbReference>
<evidence type="ECO:0000256" key="8">
    <source>
        <dbReference type="ARBA" id="ARBA00022741"/>
    </source>
</evidence>
<dbReference type="GO" id="GO:0034634">
    <property type="term" value="F:glutathione transmembrane transporter activity"/>
    <property type="evidence" value="ECO:0007669"/>
    <property type="project" value="TreeGrafter"/>
</dbReference>
<feature type="domain" description="ABC transporter" evidence="26">
    <location>
        <begin position="1238"/>
        <end position="1470"/>
    </location>
</feature>
<dbReference type="InterPro" id="IPR056227">
    <property type="entry name" value="TMD0_ABC"/>
</dbReference>
<dbReference type="GeneTree" id="ENSGT00940000160271"/>
<dbReference type="PROSITE" id="PS50929">
    <property type="entry name" value="ABC_TM1F"/>
    <property type="match status" value="2"/>
</dbReference>
<feature type="transmembrane region" description="Helical" evidence="25">
    <location>
        <begin position="1060"/>
        <end position="1077"/>
    </location>
</feature>
<dbReference type="GO" id="GO:0016323">
    <property type="term" value="C:basolateral plasma membrane"/>
    <property type="evidence" value="ECO:0007669"/>
    <property type="project" value="TreeGrafter"/>
</dbReference>
<dbReference type="CDD" id="cd18595">
    <property type="entry name" value="ABC_6TM_MRP1_2_3_6_D1_like"/>
    <property type="match status" value="1"/>
</dbReference>
<keyword evidence="13" id="KW-0445">Lipid transport</keyword>
<dbReference type="FunFam" id="1.20.1560.10:FF:000001">
    <property type="entry name" value="ATP-binding cassette subfamily C member 1"/>
    <property type="match status" value="1"/>
</dbReference>
<evidence type="ECO:0000259" key="26">
    <source>
        <dbReference type="PROSITE" id="PS50893"/>
    </source>
</evidence>
<organism evidence="28 29">
    <name type="scientific">Astatotilapia calliptera</name>
    <name type="common">Eastern happy</name>
    <name type="synonym">Chromis callipterus</name>
    <dbReference type="NCBI Taxonomy" id="8154"/>
    <lineage>
        <taxon>Eukaryota</taxon>
        <taxon>Metazoa</taxon>
        <taxon>Chordata</taxon>
        <taxon>Craniata</taxon>
        <taxon>Vertebrata</taxon>
        <taxon>Euteleostomi</taxon>
        <taxon>Actinopterygii</taxon>
        <taxon>Neopterygii</taxon>
        <taxon>Teleostei</taxon>
        <taxon>Neoteleostei</taxon>
        <taxon>Acanthomorphata</taxon>
        <taxon>Ovalentaria</taxon>
        <taxon>Cichlomorphae</taxon>
        <taxon>Cichliformes</taxon>
        <taxon>Cichlidae</taxon>
        <taxon>African cichlids</taxon>
        <taxon>Pseudocrenilabrinae</taxon>
        <taxon>Haplochromini</taxon>
        <taxon>Astatotilapia</taxon>
    </lineage>
</organism>
<comment type="catalytic activity">
    <reaction evidence="24">
        <text>2',3'-cGAMP(in) + ATP + H2O = 2',3'-cGAMP(out) + ADP + phosphate + H(+)</text>
        <dbReference type="Rhea" id="RHEA:74887"/>
        <dbReference type="ChEBI" id="CHEBI:15377"/>
        <dbReference type="ChEBI" id="CHEBI:15378"/>
        <dbReference type="ChEBI" id="CHEBI:30616"/>
        <dbReference type="ChEBI" id="CHEBI:43474"/>
        <dbReference type="ChEBI" id="CHEBI:143093"/>
        <dbReference type="ChEBI" id="CHEBI:456216"/>
    </reaction>
</comment>
<evidence type="ECO:0000313" key="28">
    <source>
        <dbReference type="Ensembl" id="ENSACLP00000016296.2"/>
    </source>
</evidence>
<dbReference type="CDD" id="cd03250">
    <property type="entry name" value="ABCC_MRP_domain1"/>
    <property type="match status" value="1"/>
</dbReference>
<keyword evidence="7" id="KW-0677">Repeat</keyword>
<keyword evidence="29" id="KW-1185">Reference proteome</keyword>
<evidence type="ECO:0000256" key="16">
    <source>
        <dbReference type="ARBA" id="ARBA00034018"/>
    </source>
</evidence>
<feature type="transmembrane region" description="Helical" evidence="25">
    <location>
        <begin position="913"/>
        <end position="939"/>
    </location>
</feature>
<accession>A0A3P8PGX8</accession>
<dbReference type="GO" id="GO:0006869">
    <property type="term" value="P:lipid transport"/>
    <property type="evidence" value="ECO:0007669"/>
    <property type="project" value="UniProtKB-KW"/>
</dbReference>
<dbReference type="InterPro" id="IPR003439">
    <property type="entry name" value="ABC_transporter-like_ATP-bd"/>
</dbReference>
<evidence type="ECO:0000256" key="15">
    <source>
        <dbReference type="ARBA" id="ARBA00024220"/>
    </source>
</evidence>
<feature type="transmembrane region" description="Helical" evidence="25">
    <location>
        <begin position="272"/>
        <end position="293"/>
    </location>
</feature>
<keyword evidence="6 25" id="KW-0812">Transmembrane</keyword>
<feature type="domain" description="ABC transmembrane type-1" evidence="27">
    <location>
        <begin position="285"/>
        <end position="567"/>
    </location>
</feature>
<reference evidence="28" key="3">
    <citation type="submission" date="2025-09" db="UniProtKB">
        <authorList>
            <consortium name="Ensembl"/>
        </authorList>
    </citation>
    <scope>IDENTIFICATION</scope>
</reference>
<evidence type="ECO:0000256" key="21">
    <source>
        <dbReference type="ARBA" id="ARBA00047354"/>
    </source>
</evidence>
<feature type="transmembrane region" description="Helical" evidence="25">
    <location>
        <begin position="1148"/>
        <end position="1166"/>
    </location>
</feature>
<dbReference type="InterPro" id="IPR003593">
    <property type="entry name" value="AAA+_ATPase"/>
</dbReference>
<keyword evidence="9" id="KW-0378">Hydrolase</keyword>
<feature type="transmembrane region" description="Helical" evidence="25">
    <location>
        <begin position="106"/>
        <end position="124"/>
    </location>
</feature>
<feature type="transmembrane region" description="Helical" evidence="25">
    <location>
        <begin position="136"/>
        <end position="155"/>
    </location>
</feature>
<dbReference type="PROSITE" id="PS00211">
    <property type="entry name" value="ABC_TRANSPORTER_1"/>
    <property type="match status" value="2"/>
</dbReference>
<evidence type="ECO:0000256" key="25">
    <source>
        <dbReference type="SAM" id="Phobius"/>
    </source>
</evidence>
<evidence type="ECO:0000256" key="11">
    <source>
        <dbReference type="ARBA" id="ARBA00022967"/>
    </source>
</evidence>
<evidence type="ECO:0000256" key="9">
    <source>
        <dbReference type="ARBA" id="ARBA00022801"/>
    </source>
</evidence>
<dbReference type="CDD" id="cd03244">
    <property type="entry name" value="ABCC_MRP_domain2"/>
    <property type="match status" value="1"/>
</dbReference>
<feature type="transmembrane region" description="Helical" evidence="25">
    <location>
        <begin position="501"/>
        <end position="530"/>
    </location>
</feature>
<dbReference type="GO" id="GO:0015431">
    <property type="term" value="F:ABC-type glutathione S-conjugate transporter activity"/>
    <property type="evidence" value="ECO:0007669"/>
    <property type="project" value="UniProtKB-EC"/>
</dbReference>
<feature type="transmembrane region" description="Helical" evidence="25">
    <location>
        <begin position="76"/>
        <end position="94"/>
    </location>
</feature>
<evidence type="ECO:0000256" key="20">
    <source>
        <dbReference type="ARBA" id="ARBA00042274"/>
    </source>
</evidence>
<dbReference type="NCBIfam" id="TIGR00957">
    <property type="entry name" value="MRP_assoc_pro"/>
    <property type="match status" value="1"/>
</dbReference>
<evidence type="ECO:0000256" key="22">
    <source>
        <dbReference type="ARBA" id="ARBA00047523"/>
    </source>
</evidence>
<feature type="transmembrane region" description="Helical" evidence="25">
    <location>
        <begin position="424"/>
        <end position="444"/>
    </location>
</feature>
<evidence type="ECO:0000256" key="18">
    <source>
        <dbReference type="ARBA" id="ARBA00041345"/>
    </source>
</evidence>
<dbReference type="GO" id="GO:0016887">
    <property type="term" value="F:ATP hydrolysis activity"/>
    <property type="evidence" value="ECO:0007669"/>
    <property type="project" value="InterPro"/>
</dbReference>
<comment type="similarity">
    <text evidence="2">Belongs to the ABC transporter superfamily. ABCC family. Conjugate transporter (TC 3.A.1.208) subfamily.</text>
</comment>
<feature type="transmembrane region" description="Helical" evidence="25">
    <location>
        <begin position="959"/>
        <end position="987"/>
    </location>
</feature>
<dbReference type="Bgee" id="ENSACLG00000010991">
    <property type="expression patterns" value="Expressed in camera-type eye and 8 other cell types or tissues"/>
</dbReference>
<dbReference type="Gene3D" id="3.40.50.300">
    <property type="entry name" value="P-loop containing nucleotide triphosphate hydrolases"/>
    <property type="match status" value="2"/>
</dbReference>
<evidence type="ECO:0000256" key="12">
    <source>
        <dbReference type="ARBA" id="ARBA00022989"/>
    </source>
</evidence>
<dbReference type="Pfam" id="PF00664">
    <property type="entry name" value="ABC_membrane"/>
    <property type="match status" value="2"/>
</dbReference>
<dbReference type="EC" id="7.6.2.3" evidence="15"/>
<keyword evidence="14 25" id="KW-0472">Membrane</keyword>
<keyword evidence="4" id="KW-0813">Transport</keyword>
<evidence type="ECO:0000256" key="19">
    <source>
        <dbReference type="ARBA" id="ARBA00041913"/>
    </source>
</evidence>
<feature type="transmembrane region" description="Helical" evidence="25">
    <location>
        <begin position="542"/>
        <end position="566"/>
    </location>
</feature>
<keyword evidence="12 25" id="KW-1133">Transmembrane helix</keyword>
<evidence type="ECO:0000313" key="29">
    <source>
        <dbReference type="Proteomes" id="UP000265100"/>
    </source>
</evidence>
<dbReference type="Pfam" id="PF24357">
    <property type="entry name" value="TMD0_ABC"/>
    <property type="match status" value="1"/>
</dbReference>
<dbReference type="InterPro" id="IPR017871">
    <property type="entry name" value="ABC_transporter-like_CS"/>
</dbReference>
<evidence type="ECO:0000256" key="3">
    <source>
        <dbReference type="ARBA" id="ARBA00012191"/>
    </source>
</evidence>
<evidence type="ECO:0000256" key="6">
    <source>
        <dbReference type="ARBA" id="ARBA00022692"/>
    </source>
</evidence>
<dbReference type="Gene3D" id="1.20.1560.10">
    <property type="entry name" value="ABC transporter type 1, transmembrane domain"/>
    <property type="match status" value="2"/>
</dbReference>
<keyword evidence="8" id="KW-0547">Nucleotide-binding</keyword>
<dbReference type="InterPro" id="IPR036640">
    <property type="entry name" value="ABC1_TM_sf"/>
</dbReference>
<comment type="catalytic activity">
    <reaction evidence="16">
        <text>ATP + H2O + xenobioticSide 1 = ADP + phosphate + xenobioticSide 2.</text>
        <dbReference type="EC" id="7.6.2.2"/>
    </reaction>
</comment>
<evidence type="ECO:0000256" key="13">
    <source>
        <dbReference type="ARBA" id="ARBA00023055"/>
    </source>
</evidence>
<protein>
    <recommendedName>
        <fullName evidence="17">Multidrug resistance-associated protein 1</fullName>
        <ecNumber evidence="3">7.6.2.2</ecNumber>
        <ecNumber evidence="15">7.6.2.3</ecNumber>
    </recommendedName>
    <alternativeName>
        <fullName evidence="20">ATP-binding cassette sub-family C member 1</fullName>
    </alternativeName>
    <alternativeName>
        <fullName evidence="19">Glutathione-S-conjugate-translocating ATPase ABCC1</fullName>
    </alternativeName>
    <alternativeName>
        <fullName evidence="18">Leukotriene C(4) transporter</fullName>
    </alternativeName>
</protein>
<dbReference type="PANTHER" id="PTHR24223">
    <property type="entry name" value="ATP-BINDING CASSETTE SUB-FAMILY C"/>
    <property type="match status" value="1"/>
</dbReference>
<reference evidence="28" key="2">
    <citation type="submission" date="2025-08" db="UniProtKB">
        <authorList>
            <consortium name="Ensembl"/>
        </authorList>
    </citation>
    <scope>IDENTIFICATION</scope>
</reference>
<comment type="catalytic activity">
    <reaction evidence="21">
        <text>sphing-4-enine 1-phosphate(in) + ATP + H2O = sphing-4-enine 1-phosphate(out) + ADP + phosphate + H(+)</text>
        <dbReference type="Rhea" id="RHEA:38951"/>
        <dbReference type="ChEBI" id="CHEBI:15377"/>
        <dbReference type="ChEBI" id="CHEBI:15378"/>
        <dbReference type="ChEBI" id="CHEBI:30616"/>
        <dbReference type="ChEBI" id="CHEBI:43474"/>
        <dbReference type="ChEBI" id="CHEBI:60119"/>
        <dbReference type="ChEBI" id="CHEBI:456216"/>
    </reaction>
    <physiologicalReaction direction="left-to-right" evidence="21">
        <dbReference type="Rhea" id="RHEA:38952"/>
    </physiologicalReaction>
</comment>
<proteinExistence type="inferred from homology"/>
<feature type="transmembrane region" description="Helical" evidence="25">
    <location>
        <begin position="323"/>
        <end position="344"/>
    </location>
</feature>
<feature type="domain" description="ABC transmembrane type-1" evidence="27">
    <location>
        <begin position="920"/>
        <end position="1199"/>
    </location>
</feature>
<evidence type="ECO:0000256" key="1">
    <source>
        <dbReference type="ARBA" id="ARBA00004651"/>
    </source>
</evidence>
<reference evidence="28" key="1">
    <citation type="submission" date="2018-05" db="EMBL/GenBank/DDBJ databases">
        <authorList>
            <person name="Datahose"/>
        </authorList>
    </citation>
    <scope>NUCLEOTIDE SEQUENCE</scope>
</reference>
<evidence type="ECO:0000256" key="2">
    <source>
        <dbReference type="ARBA" id="ARBA00009726"/>
    </source>
</evidence>
<dbReference type="Pfam" id="PF00005">
    <property type="entry name" value="ABC_tran"/>
    <property type="match status" value="2"/>
</dbReference>
<gene>
    <name evidence="28" type="primary">ABCC1</name>
</gene>
<dbReference type="GO" id="GO:0008559">
    <property type="term" value="F:ABC-type xenobiotic transporter activity"/>
    <property type="evidence" value="ECO:0007669"/>
    <property type="project" value="UniProtKB-EC"/>
</dbReference>
<dbReference type="PANTHER" id="PTHR24223:SF241">
    <property type="entry name" value="MULTIDRUG RESISTANCE-ASSOCIATED PROTEIN 1"/>
    <property type="match status" value="1"/>
</dbReference>
<evidence type="ECO:0000256" key="5">
    <source>
        <dbReference type="ARBA" id="ARBA00022475"/>
    </source>
</evidence>
<comment type="catalytic activity">
    <reaction evidence="23">
        <text>17beta-estradiol 17-O-(beta-D-glucuronate)(in) + ATP + H2O = 17beta-estradiol 17-O-(beta-D-glucuronate)(out) + ADP + phosphate + H(+)</text>
        <dbReference type="Rhea" id="RHEA:60128"/>
        <dbReference type="ChEBI" id="CHEBI:15377"/>
        <dbReference type="ChEBI" id="CHEBI:15378"/>
        <dbReference type="ChEBI" id="CHEBI:30616"/>
        <dbReference type="ChEBI" id="CHEBI:43474"/>
        <dbReference type="ChEBI" id="CHEBI:82961"/>
        <dbReference type="ChEBI" id="CHEBI:456216"/>
    </reaction>
    <physiologicalReaction direction="left-to-right" evidence="23">
        <dbReference type="Rhea" id="RHEA:60129"/>
    </physiologicalReaction>
</comment>
<evidence type="ECO:0000256" key="4">
    <source>
        <dbReference type="ARBA" id="ARBA00022448"/>
    </source>
</evidence>
<comment type="subcellular location">
    <subcellularLocation>
        <location evidence="1">Cell membrane</location>
        <topology evidence="1">Multi-pass membrane protein</topology>
    </subcellularLocation>
</comment>
<dbReference type="Proteomes" id="UP000265100">
    <property type="component" value="Chromosome 4"/>
</dbReference>
<dbReference type="PROSITE" id="PS50893">
    <property type="entry name" value="ABC_TRANSPORTER_2"/>
    <property type="match status" value="2"/>
</dbReference>
<evidence type="ECO:0000256" key="17">
    <source>
        <dbReference type="ARBA" id="ARBA00041009"/>
    </source>
</evidence>
<dbReference type="InterPro" id="IPR011527">
    <property type="entry name" value="ABC1_TM_dom"/>
</dbReference>
<dbReference type="FunFam" id="1.20.1560.10:FF:000007">
    <property type="entry name" value="ATP-binding cassette subfamily C member 1"/>
    <property type="match status" value="1"/>
</dbReference>
<dbReference type="EC" id="7.6.2.2" evidence="3"/>
<evidence type="ECO:0000256" key="7">
    <source>
        <dbReference type="ARBA" id="ARBA00022737"/>
    </source>
</evidence>
<evidence type="ECO:0000259" key="27">
    <source>
        <dbReference type="PROSITE" id="PS50929"/>
    </source>
</evidence>
<evidence type="ECO:0000256" key="24">
    <source>
        <dbReference type="ARBA" id="ARBA00048171"/>
    </source>
</evidence>
<dbReference type="InterPro" id="IPR050173">
    <property type="entry name" value="ABC_transporter_C-like"/>
</dbReference>
<evidence type="ECO:0000256" key="23">
    <source>
        <dbReference type="ARBA" id="ARBA00047576"/>
    </source>
</evidence>
<comment type="catalytic activity">
    <reaction evidence="22">
        <text>leukotriene C4(in) + ATP + H2O = leukotriene C4(out) + ADP + phosphate + H(+)</text>
        <dbReference type="Rhea" id="RHEA:38963"/>
        <dbReference type="ChEBI" id="CHEBI:15377"/>
        <dbReference type="ChEBI" id="CHEBI:15378"/>
        <dbReference type="ChEBI" id="CHEBI:30616"/>
        <dbReference type="ChEBI" id="CHEBI:43474"/>
        <dbReference type="ChEBI" id="CHEBI:57973"/>
        <dbReference type="ChEBI" id="CHEBI:456216"/>
    </reaction>
    <physiologicalReaction direction="left-to-right" evidence="22">
        <dbReference type="Rhea" id="RHEA:38964"/>
    </physiologicalReaction>
</comment>